<dbReference type="PANTHER" id="PTHR37984">
    <property type="entry name" value="PROTEIN CBG26694"/>
    <property type="match status" value="1"/>
</dbReference>
<evidence type="ECO:0000256" key="7">
    <source>
        <dbReference type="ARBA" id="ARBA00022801"/>
    </source>
</evidence>
<dbReference type="InterPro" id="IPR036397">
    <property type="entry name" value="RNaseH_sf"/>
</dbReference>
<dbReference type="EC" id="2.7.7.49" evidence="2"/>
<dbReference type="Gene3D" id="2.40.70.10">
    <property type="entry name" value="Acid Proteases"/>
    <property type="match status" value="2"/>
</dbReference>
<dbReference type="Gene3D" id="3.30.420.10">
    <property type="entry name" value="Ribonuclease H-like superfamily/Ribonuclease H"/>
    <property type="match status" value="1"/>
</dbReference>
<dbReference type="CDD" id="cd09274">
    <property type="entry name" value="RNase_HI_RT_Ty3"/>
    <property type="match status" value="1"/>
</dbReference>
<dbReference type="InterPro" id="IPR041588">
    <property type="entry name" value="Integrase_H2C2"/>
</dbReference>
<reference evidence="13" key="2">
    <citation type="journal article" date="2017" name="J. Anim. Genet.">
        <title>Multiple reference genome sequences of hot pepper reveal the massive evolution of plant disease resistance genes by retroduplication.</title>
        <authorList>
            <person name="Kim S."/>
            <person name="Park J."/>
            <person name="Yeom S.-I."/>
            <person name="Kim Y.-M."/>
            <person name="Seo E."/>
            <person name="Kim K.-T."/>
            <person name="Kim M.-S."/>
            <person name="Lee J.M."/>
            <person name="Cheong K."/>
            <person name="Shin H.-S."/>
            <person name="Kim S.-B."/>
            <person name="Han K."/>
            <person name="Lee J."/>
            <person name="Park M."/>
            <person name="Lee H.-A."/>
            <person name="Lee H.-Y."/>
            <person name="Lee Y."/>
            <person name="Oh S."/>
            <person name="Lee J.H."/>
            <person name="Choi E."/>
            <person name="Choi E."/>
            <person name="Lee S.E."/>
            <person name="Jeon J."/>
            <person name="Kim H."/>
            <person name="Choi G."/>
            <person name="Song H."/>
            <person name="Lee J."/>
            <person name="Lee S.-C."/>
            <person name="Kwon J.-K."/>
            <person name="Lee H.-Y."/>
            <person name="Koo N."/>
            <person name="Hong Y."/>
            <person name="Kim R.W."/>
            <person name="Kang W.-H."/>
            <person name="Huh J.H."/>
            <person name="Kang B.-C."/>
            <person name="Yang T.-J."/>
            <person name="Lee Y.-H."/>
            <person name="Bennetzen J.L."/>
            <person name="Choi D."/>
        </authorList>
    </citation>
    <scope>NUCLEOTIDE SEQUENCE [LARGE SCALE GENOMIC DNA]</scope>
    <source>
        <strain evidence="13">cv. PBC81</strain>
    </source>
</reference>
<evidence type="ECO:0000256" key="8">
    <source>
        <dbReference type="ARBA" id="ARBA00022918"/>
    </source>
</evidence>
<evidence type="ECO:0000259" key="11">
    <source>
        <dbReference type="PROSITE" id="PS51767"/>
    </source>
</evidence>
<evidence type="ECO:0000259" key="10">
    <source>
        <dbReference type="PROSITE" id="PS50994"/>
    </source>
</evidence>
<keyword evidence="7" id="KW-0378">Hydrolase</keyword>
<dbReference type="Gene3D" id="3.30.70.270">
    <property type="match status" value="1"/>
</dbReference>
<dbReference type="Pfam" id="PF17921">
    <property type="entry name" value="Integrase_H2C2"/>
    <property type="match status" value="1"/>
</dbReference>
<dbReference type="GO" id="GO:0015074">
    <property type="term" value="P:DNA integration"/>
    <property type="evidence" value="ECO:0007669"/>
    <property type="project" value="InterPro"/>
</dbReference>
<dbReference type="Gene3D" id="1.10.340.70">
    <property type="match status" value="1"/>
</dbReference>
<keyword evidence="8" id="KW-0695">RNA-directed DNA polymerase</keyword>
<organism evidence="12 13">
    <name type="scientific">Capsicum baccatum</name>
    <name type="common">Peruvian pepper</name>
    <dbReference type="NCBI Taxonomy" id="33114"/>
    <lineage>
        <taxon>Eukaryota</taxon>
        <taxon>Viridiplantae</taxon>
        <taxon>Streptophyta</taxon>
        <taxon>Embryophyta</taxon>
        <taxon>Tracheophyta</taxon>
        <taxon>Spermatophyta</taxon>
        <taxon>Magnoliopsida</taxon>
        <taxon>eudicotyledons</taxon>
        <taxon>Gunneridae</taxon>
        <taxon>Pentapetalae</taxon>
        <taxon>asterids</taxon>
        <taxon>lamiids</taxon>
        <taxon>Solanales</taxon>
        <taxon>Solanaceae</taxon>
        <taxon>Solanoideae</taxon>
        <taxon>Capsiceae</taxon>
        <taxon>Capsicum</taxon>
    </lineage>
</organism>
<proteinExistence type="inferred from homology"/>
<dbReference type="InterPro" id="IPR043128">
    <property type="entry name" value="Rev_trsase/Diguanyl_cyclase"/>
</dbReference>
<dbReference type="InterPro" id="IPR032799">
    <property type="entry name" value="TAXi_C"/>
</dbReference>
<dbReference type="Pfam" id="PF00078">
    <property type="entry name" value="RVT_1"/>
    <property type="match status" value="1"/>
</dbReference>
<evidence type="ECO:0000256" key="5">
    <source>
        <dbReference type="ARBA" id="ARBA00022722"/>
    </source>
</evidence>
<dbReference type="Pfam" id="PF03732">
    <property type="entry name" value="Retrotrans_gag"/>
    <property type="match status" value="1"/>
</dbReference>
<keyword evidence="5" id="KW-0540">Nuclease</keyword>
<evidence type="ECO:0000256" key="4">
    <source>
        <dbReference type="ARBA" id="ARBA00022695"/>
    </source>
</evidence>
<protein>
    <recommendedName>
        <fullName evidence="2">RNA-directed DNA polymerase</fullName>
        <ecNumber evidence="2">2.7.7.49</ecNumber>
    </recommendedName>
</protein>
<keyword evidence="13" id="KW-1185">Reference proteome</keyword>
<dbReference type="InterPro" id="IPR041373">
    <property type="entry name" value="RT_RNaseH"/>
</dbReference>
<evidence type="ECO:0000256" key="2">
    <source>
        <dbReference type="ARBA" id="ARBA00012493"/>
    </source>
</evidence>
<dbReference type="SUPFAM" id="SSF50630">
    <property type="entry name" value="Acid proteases"/>
    <property type="match status" value="1"/>
</dbReference>
<dbReference type="InterPro" id="IPR012337">
    <property type="entry name" value="RNaseH-like_sf"/>
</dbReference>
<evidence type="ECO:0000313" key="12">
    <source>
        <dbReference type="EMBL" id="PHT28068.1"/>
    </source>
</evidence>
<dbReference type="InterPro" id="IPR001584">
    <property type="entry name" value="Integrase_cat-core"/>
</dbReference>
<dbReference type="InterPro" id="IPR043502">
    <property type="entry name" value="DNA/RNA_pol_sf"/>
</dbReference>
<dbReference type="Proteomes" id="UP000224567">
    <property type="component" value="Unassembled WGS sequence"/>
</dbReference>
<dbReference type="GO" id="GO:0003676">
    <property type="term" value="F:nucleic acid binding"/>
    <property type="evidence" value="ECO:0007669"/>
    <property type="project" value="InterPro"/>
</dbReference>
<keyword evidence="3" id="KW-0808">Transferase</keyword>
<dbReference type="PANTHER" id="PTHR37984:SF5">
    <property type="entry name" value="PROTEIN NYNRIN-LIKE"/>
    <property type="match status" value="1"/>
</dbReference>
<dbReference type="Pfam" id="PF14541">
    <property type="entry name" value="TAXi_C"/>
    <property type="match status" value="1"/>
</dbReference>
<evidence type="ECO:0000256" key="1">
    <source>
        <dbReference type="ARBA" id="ARBA00007447"/>
    </source>
</evidence>
<dbReference type="Pfam" id="PF17917">
    <property type="entry name" value="RT_RNaseH"/>
    <property type="match status" value="1"/>
</dbReference>
<feature type="domain" description="Peptidase A1" evidence="11">
    <location>
        <begin position="97"/>
        <end position="444"/>
    </location>
</feature>
<keyword evidence="4" id="KW-0548">Nucleotidyltransferase</keyword>
<dbReference type="PROSITE" id="PS51767">
    <property type="entry name" value="PEPTIDASE_A1"/>
    <property type="match status" value="1"/>
</dbReference>
<dbReference type="InterPro" id="IPR021109">
    <property type="entry name" value="Peptidase_aspartic_dom_sf"/>
</dbReference>
<dbReference type="Pfam" id="PF00665">
    <property type="entry name" value="rve"/>
    <property type="match status" value="1"/>
</dbReference>
<evidence type="ECO:0000256" key="9">
    <source>
        <dbReference type="SAM" id="MobiDB-lite"/>
    </source>
</evidence>
<comment type="similarity">
    <text evidence="1">Belongs to the peptidase A1 family.</text>
</comment>
<comment type="caution">
    <text evidence="12">The sequence shown here is derived from an EMBL/GenBank/DDBJ whole genome shotgun (WGS) entry which is preliminary data.</text>
</comment>
<dbReference type="InterPro" id="IPR005162">
    <property type="entry name" value="Retrotrans_gag_dom"/>
</dbReference>
<keyword evidence="6" id="KW-0255">Endonuclease</keyword>
<dbReference type="InterPro" id="IPR032861">
    <property type="entry name" value="TAXi_N"/>
</dbReference>
<dbReference type="SUPFAM" id="SSF56672">
    <property type="entry name" value="DNA/RNA polymerases"/>
    <property type="match status" value="1"/>
</dbReference>
<dbReference type="GO" id="GO:0003964">
    <property type="term" value="F:RNA-directed DNA polymerase activity"/>
    <property type="evidence" value="ECO:0007669"/>
    <property type="project" value="UniProtKB-KW"/>
</dbReference>
<gene>
    <name evidence="12" type="ORF">CQW23_32331</name>
</gene>
<evidence type="ECO:0000313" key="13">
    <source>
        <dbReference type="Proteomes" id="UP000224567"/>
    </source>
</evidence>
<feature type="domain" description="Integrase catalytic" evidence="10">
    <location>
        <begin position="1593"/>
        <end position="1761"/>
    </location>
</feature>
<accession>A0A2G2V571</accession>
<dbReference type="InterPro" id="IPR050951">
    <property type="entry name" value="Retrovirus_Pol_polyprotein"/>
</dbReference>
<dbReference type="GO" id="GO:0004519">
    <property type="term" value="F:endonuclease activity"/>
    <property type="evidence" value="ECO:0007669"/>
    <property type="project" value="UniProtKB-KW"/>
</dbReference>
<dbReference type="PROSITE" id="PS50994">
    <property type="entry name" value="INTEGRASE"/>
    <property type="match status" value="1"/>
</dbReference>
<feature type="region of interest" description="Disordered" evidence="9">
    <location>
        <begin position="679"/>
        <end position="711"/>
    </location>
</feature>
<dbReference type="OrthoDB" id="1272910at2759"/>
<name>A0A2G2V571_CAPBA</name>
<evidence type="ECO:0000256" key="3">
    <source>
        <dbReference type="ARBA" id="ARBA00022679"/>
    </source>
</evidence>
<reference evidence="12 13" key="1">
    <citation type="journal article" date="2017" name="Genome Biol.">
        <title>New reference genome sequences of hot pepper reveal the massive evolution of plant disease-resistance genes by retroduplication.</title>
        <authorList>
            <person name="Kim S."/>
            <person name="Park J."/>
            <person name="Yeom S.I."/>
            <person name="Kim Y.M."/>
            <person name="Seo E."/>
            <person name="Kim K.T."/>
            <person name="Kim M.S."/>
            <person name="Lee J.M."/>
            <person name="Cheong K."/>
            <person name="Shin H.S."/>
            <person name="Kim S.B."/>
            <person name="Han K."/>
            <person name="Lee J."/>
            <person name="Park M."/>
            <person name="Lee H.A."/>
            <person name="Lee H.Y."/>
            <person name="Lee Y."/>
            <person name="Oh S."/>
            <person name="Lee J.H."/>
            <person name="Choi E."/>
            <person name="Choi E."/>
            <person name="Lee S.E."/>
            <person name="Jeon J."/>
            <person name="Kim H."/>
            <person name="Choi G."/>
            <person name="Song H."/>
            <person name="Lee J."/>
            <person name="Lee S.C."/>
            <person name="Kwon J.K."/>
            <person name="Lee H.Y."/>
            <person name="Koo N."/>
            <person name="Hong Y."/>
            <person name="Kim R.W."/>
            <person name="Kang W.H."/>
            <person name="Huh J.H."/>
            <person name="Kang B.C."/>
            <person name="Yang T.J."/>
            <person name="Lee Y.H."/>
            <person name="Bennetzen J.L."/>
            <person name="Choi D."/>
        </authorList>
    </citation>
    <scope>NUCLEOTIDE SEQUENCE [LARGE SCALE GENOMIC DNA]</scope>
    <source>
        <strain evidence="13">cv. PBC81</strain>
    </source>
</reference>
<dbReference type="Gene3D" id="3.10.10.10">
    <property type="entry name" value="HIV Type 1 Reverse Transcriptase, subunit A, domain 1"/>
    <property type="match status" value="1"/>
</dbReference>
<dbReference type="InterPro" id="IPR033121">
    <property type="entry name" value="PEPTIDASE_A1"/>
</dbReference>
<dbReference type="InterPro" id="IPR000477">
    <property type="entry name" value="RT_dom"/>
</dbReference>
<dbReference type="CDD" id="cd01647">
    <property type="entry name" value="RT_LTR"/>
    <property type="match status" value="1"/>
</dbReference>
<dbReference type="Pfam" id="PF14543">
    <property type="entry name" value="TAXi_N"/>
    <property type="match status" value="1"/>
</dbReference>
<dbReference type="EMBL" id="MLFT02000270">
    <property type="protein sequence ID" value="PHT28068.1"/>
    <property type="molecule type" value="Genomic_DNA"/>
</dbReference>
<evidence type="ECO:0000256" key="6">
    <source>
        <dbReference type="ARBA" id="ARBA00022759"/>
    </source>
</evidence>
<dbReference type="SUPFAM" id="SSF53098">
    <property type="entry name" value="Ribonuclease H-like"/>
    <property type="match status" value="1"/>
</dbReference>
<sequence length="1812" mass="206051">MSIDLTKLPDPPMPSFTFTLFSRDLFEKSKFKDYDSLLESKLSRTKARVSHLASILGNGNSIGANGNLTQPHIKHESKSADVKVPQTTSIHLVESQYVASFIIGGEQIKNYLLIDTGSNLIWWQCKPCTQEGCYHQDDPIYAEHNSGTHEKLDCIAKSESCFTSKYIKCKRSNRACIYDVTYADRTRTRGWIAEDVITFVLDQNQERILFGCGKDQMSGEASFSPEYAGIAGIGRRVLTSGYSLPSQLEADIMAMCLPGMYSGSSTISFHTTPFQKTISAELLPNPAYPYYFVNLYKVFINDKEIPLNPSIWNFRNAIDGGCIVDTGTILTTFPREIYNAFRDTFIQEVKDYPLVDDPEPGGSDTCYKVDPGVEPNFPAVKMYFGRQNPNNLLLLTHQRVMLMIRDLICLAFTAWDEGFTILGSLQLEGMGLTFDTAENTLSFELDNIDNPGRARNPDDEDLGDDEFLNPRCDAEMVTPANRRDRQGRFRPERRAIPFDDDDDNLDGAGATGAIIPSPLAPGAKFSYCNSRDYSVDSQNAIRLCLFPLSLSGEATLLLNGLTPDSITNWRQLKDAFLERFFPPSKRAQLRDEISNFRQLPTEALHETWERFKKKLMRCPNYHMTNVHLMDILYRSLNLVTKTVVDNVVGGSFMDLTFVQASDMLDRMIKQSRAWHTRDSEDLDQGSWKNKTDRSGVYIPPGQHEATASGSGKMSMEDMIAKLLKGVEATNTGVTEVINELDSMKQLVDSHSTSIRQLEQQLSQISAILNQRKFGTLPSDTVQHPRNDGTCMAVTIRSGKVLENSSQRMQVTDDIEGEDDAVEADQDIHDVTPSNSQPEKTKIPKNDEKKVVEKIIPLPPPPFPQRLTKRADDTKFNKFMSMLKRLTINVPLVEALEQMLGNGKFMKDLLTKKRTISEASINLMPLSIYKKLGLGDPTPTNMRLVMADRSINDEVVRFDVCKLMKQPKDLNVFLVGDVSFDDEKDLPVEEQLVDDPLAVVLMNDESKDAETYEETISALTELGSYPHAPKKLDLDLKNRPTPPAKTSIEERPTLELKELSIHLTYAFLGSSTTLLVIVAANLGEQQVAALTAVLRKYIRAIGWTITDIIGIPPGICTHKIQLEENFIPTIKHQRRLNPPMQDVVKKEIIKWLDAGVVYPISDSKWVSPVQCIPKKGGMTVVANEKNELIPLRPVTGWRVCMDYRKLNSWIFKNHFPMPFIDQMLDRLAGKGWFYFLDGYSGYNQICIAPEDQEKTMFTCPYGTFTFKRIPFGLCNAPATFQRCMMSIFSDMVEDTLEVFMDDFSVMGDLFDSCLENQSIALQRCVEFNLVMNWEKCHFMVKEDAKFDINENCVKAFECLKEKLIEAPIIIAPDWSLPFEVMCDASGVALGAALGQRREKLFYPIYYGSKVINEAQKNHTDIEPELLALVYAFEKYRAYLLGTKVVVHTDHVALRYLMTNKDAKPRLIRWLLFLQEFDFEVKDRRGCENQVADHLSRLENEHIAQPDLEIDDAFSDEEILAMMMEELPWRCVSYAEVPNILEACHTSQVGGHHTGNRTARKVLQSGYYWPSIFKDADEFMRRCDQCQRQAAISKHHEIPMSKILEIELFDVWGIDFMGPFVNSFGMKYILVAVDYVSKWVEAVALADNEGKRVVAFLKRNIFSRFGVPRTIISDGGSHFCNKLFKSVLTKYGVKQHKVAMPYHPQTSGQVEVSNREIKQILAKTVNANRKDWSRKLDDALWAYRTAFKMPIGMSPYQLVYRKACHFPIELEYKTLWALKQLNLNWDDAMNLRLEQLNEMDEFRLHAYERSDLYK</sequence>
<dbReference type="GO" id="GO:0016787">
    <property type="term" value="F:hydrolase activity"/>
    <property type="evidence" value="ECO:0007669"/>
    <property type="project" value="UniProtKB-KW"/>
</dbReference>